<keyword evidence="9" id="KW-1133">Transmembrane helix</keyword>
<dbReference type="PANTHER" id="PTHR24421">
    <property type="entry name" value="NITRATE/NITRITE SENSOR PROTEIN NARX-RELATED"/>
    <property type="match status" value="1"/>
</dbReference>
<evidence type="ECO:0000256" key="3">
    <source>
        <dbReference type="ARBA" id="ARBA00022553"/>
    </source>
</evidence>
<dbReference type="SUPFAM" id="SSF55874">
    <property type="entry name" value="ATPase domain of HSP90 chaperone/DNA topoisomerase II/histidine kinase"/>
    <property type="match status" value="1"/>
</dbReference>
<gene>
    <name evidence="11" type="ORF">Aple_047420</name>
</gene>
<keyword evidence="12" id="KW-1185">Reference proteome</keyword>
<evidence type="ECO:0000256" key="2">
    <source>
        <dbReference type="ARBA" id="ARBA00012438"/>
    </source>
</evidence>
<dbReference type="CDD" id="cd16917">
    <property type="entry name" value="HATPase_UhpB-NarQ-NarX-like"/>
    <property type="match status" value="1"/>
</dbReference>
<feature type="domain" description="Signal transduction histidine kinase subgroup 3 dimerisation and phosphoacceptor" evidence="10">
    <location>
        <begin position="143"/>
        <end position="206"/>
    </location>
</feature>
<dbReference type="EMBL" id="BLAF01000026">
    <property type="protein sequence ID" value="GES21845.1"/>
    <property type="molecule type" value="Genomic_DNA"/>
</dbReference>
<dbReference type="GO" id="GO:0046983">
    <property type="term" value="F:protein dimerization activity"/>
    <property type="evidence" value="ECO:0007669"/>
    <property type="project" value="InterPro"/>
</dbReference>
<dbReference type="Pfam" id="PF07730">
    <property type="entry name" value="HisKA_3"/>
    <property type="match status" value="1"/>
</dbReference>
<feature type="transmembrane region" description="Helical" evidence="9">
    <location>
        <begin position="47"/>
        <end position="72"/>
    </location>
</feature>
<keyword evidence="3" id="KW-0597">Phosphoprotein</keyword>
<evidence type="ECO:0000256" key="7">
    <source>
        <dbReference type="ARBA" id="ARBA00022840"/>
    </source>
</evidence>
<accession>A0A5M3XKB7</accession>
<keyword evidence="4" id="KW-0808">Transferase</keyword>
<protein>
    <recommendedName>
        <fullName evidence="2">histidine kinase</fullName>
        <ecNumber evidence="2">2.7.13.3</ecNumber>
    </recommendedName>
</protein>
<dbReference type="InterPro" id="IPR036890">
    <property type="entry name" value="HATPase_C_sf"/>
</dbReference>
<dbReference type="InterPro" id="IPR050482">
    <property type="entry name" value="Sensor_HK_TwoCompSys"/>
</dbReference>
<dbReference type="GO" id="GO:0016020">
    <property type="term" value="C:membrane"/>
    <property type="evidence" value="ECO:0007669"/>
    <property type="project" value="InterPro"/>
</dbReference>
<evidence type="ECO:0000256" key="1">
    <source>
        <dbReference type="ARBA" id="ARBA00000085"/>
    </source>
</evidence>
<keyword evidence="7" id="KW-0067">ATP-binding</keyword>
<dbReference type="AlphaFoldDB" id="A0A5M3XKB7"/>
<evidence type="ECO:0000256" key="8">
    <source>
        <dbReference type="ARBA" id="ARBA00023012"/>
    </source>
</evidence>
<evidence type="ECO:0000259" key="10">
    <source>
        <dbReference type="Pfam" id="PF07730"/>
    </source>
</evidence>
<evidence type="ECO:0000256" key="6">
    <source>
        <dbReference type="ARBA" id="ARBA00022777"/>
    </source>
</evidence>
<feature type="transmembrane region" description="Helical" evidence="9">
    <location>
        <begin position="84"/>
        <end position="102"/>
    </location>
</feature>
<dbReference type="InterPro" id="IPR011712">
    <property type="entry name" value="Sig_transdc_His_kin_sub3_dim/P"/>
</dbReference>
<dbReference type="EC" id="2.7.13.3" evidence="2"/>
<keyword evidence="9" id="KW-0812">Transmembrane</keyword>
<keyword evidence="9" id="KW-0472">Membrane</keyword>
<evidence type="ECO:0000256" key="4">
    <source>
        <dbReference type="ARBA" id="ARBA00022679"/>
    </source>
</evidence>
<proteinExistence type="predicted"/>
<comment type="catalytic activity">
    <reaction evidence="1">
        <text>ATP + protein L-histidine = ADP + protein N-phospho-L-histidine.</text>
        <dbReference type="EC" id="2.7.13.3"/>
    </reaction>
</comment>
<keyword evidence="6" id="KW-0418">Kinase</keyword>
<dbReference type="RefSeq" id="WP_170321629.1">
    <property type="nucleotide sequence ID" value="NZ_BAAAHM010000015.1"/>
</dbReference>
<evidence type="ECO:0000256" key="5">
    <source>
        <dbReference type="ARBA" id="ARBA00022741"/>
    </source>
</evidence>
<keyword evidence="5" id="KW-0547">Nucleotide-binding</keyword>
<evidence type="ECO:0000313" key="11">
    <source>
        <dbReference type="EMBL" id="GES21845.1"/>
    </source>
</evidence>
<dbReference type="Proteomes" id="UP000377595">
    <property type="component" value="Unassembled WGS sequence"/>
</dbReference>
<name>A0A5M3XKB7_9ACTN</name>
<dbReference type="Gene3D" id="3.30.565.10">
    <property type="entry name" value="Histidine kinase-like ATPase, C-terminal domain"/>
    <property type="match status" value="1"/>
</dbReference>
<dbReference type="GO" id="GO:0005524">
    <property type="term" value="F:ATP binding"/>
    <property type="evidence" value="ECO:0007669"/>
    <property type="project" value="UniProtKB-KW"/>
</dbReference>
<evidence type="ECO:0000256" key="9">
    <source>
        <dbReference type="SAM" id="Phobius"/>
    </source>
</evidence>
<reference evidence="11 12" key="1">
    <citation type="submission" date="2019-10" db="EMBL/GenBank/DDBJ databases">
        <title>Whole genome shotgun sequence of Acrocarpospora pleiomorpha NBRC 16267.</title>
        <authorList>
            <person name="Ichikawa N."/>
            <person name="Kimura A."/>
            <person name="Kitahashi Y."/>
            <person name="Komaki H."/>
            <person name="Oguchi A."/>
        </authorList>
    </citation>
    <scope>NUCLEOTIDE SEQUENCE [LARGE SCALE GENOMIC DNA]</scope>
    <source>
        <strain evidence="11 12">NBRC 16267</strain>
    </source>
</reference>
<keyword evidence="8" id="KW-0902">Two-component regulatory system</keyword>
<organism evidence="11 12">
    <name type="scientific">Acrocarpospora pleiomorpha</name>
    <dbReference type="NCBI Taxonomy" id="90975"/>
    <lineage>
        <taxon>Bacteria</taxon>
        <taxon>Bacillati</taxon>
        <taxon>Actinomycetota</taxon>
        <taxon>Actinomycetes</taxon>
        <taxon>Streptosporangiales</taxon>
        <taxon>Streptosporangiaceae</taxon>
        <taxon>Acrocarpospora</taxon>
    </lineage>
</organism>
<dbReference type="Gene3D" id="1.20.5.1930">
    <property type="match status" value="1"/>
</dbReference>
<dbReference type="PANTHER" id="PTHR24421:SF10">
    <property type="entry name" value="NITRATE_NITRITE SENSOR PROTEIN NARQ"/>
    <property type="match status" value="1"/>
</dbReference>
<evidence type="ECO:0000313" key="12">
    <source>
        <dbReference type="Proteomes" id="UP000377595"/>
    </source>
</evidence>
<feature type="transmembrane region" description="Helical" evidence="9">
    <location>
        <begin position="114"/>
        <end position="133"/>
    </location>
</feature>
<dbReference type="GO" id="GO:0000155">
    <property type="term" value="F:phosphorelay sensor kinase activity"/>
    <property type="evidence" value="ECO:0007669"/>
    <property type="project" value="InterPro"/>
</dbReference>
<sequence>MAWFARVVAVVIADTTLLWLDGTARWTLAAYAVLTALAMVMSRRMPFVAFLAALTLAVLTGGSYALLVCTGYQAGHRVSARRDVVVTVGATIAYLVFLLMVAHRSLIAPEPLVVLARVVVLTALPVMAGRYLAQQRELSAARERLRIARDMHDSLGHLLSLVSVQAATLEVSPLPPDQRSVVRGLAGAARAAMAELHEVVGTLRRADSPGLEGIDELVACFRAAGVAVTLERSGPVAPLAEAGAGHAAYRVVQEGLTNAAKHAAGSAIRVSLDWQPDVLLVGVANPADGRTRSASTGGTGLAGLADRVRAAGGLLRVHDEPHEFQLIAMLPVVPDVVGAAA</sequence>
<comment type="caution">
    <text evidence="11">The sequence shown here is derived from an EMBL/GenBank/DDBJ whole genome shotgun (WGS) entry which is preliminary data.</text>
</comment>